<protein>
    <submittedName>
        <fullName evidence="1">Uncharacterized protein</fullName>
    </submittedName>
</protein>
<gene>
    <name evidence="1" type="ORF">LMH87_007371</name>
</gene>
<organism evidence="1 2">
    <name type="scientific">Akanthomyces muscarius</name>
    <name type="common">Entomopathogenic fungus</name>
    <name type="synonym">Lecanicillium muscarium</name>
    <dbReference type="NCBI Taxonomy" id="2231603"/>
    <lineage>
        <taxon>Eukaryota</taxon>
        <taxon>Fungi</taxon>
        <taxon>Dikarya</taxon>
        <taxon>Ascomycota</taxon>
        <taxon>Pezizomycotina</taxon>
        <taxon>Sordariomycetes</taxon>
        <taxon>Hypocreomycetidae</taxon>
        <taxon>Hypocreales</taxon>
        <taxon>Cordycipitaceae</taxon>
        <taxon>Akanthomyces</taxon>
    </lineage>
</organism>
<dbReference type="RefSeq" id="XP_056060666.1">
    <property type="nucleotide sequence ID" value="XM_056192447.1"/>
</dbReference>
<proteinExistence type="predicted"/>
<dbReference type="GeneID" id="80894530"/>
<sequence>MVAEANPAFCQCLDLFFTVTAHVRVAKAWNRCWRLRGDEMLDVGSKLHDDQGSRNNIETSSCLCLWASLGPSRVP</sequence>
<evidence type="ECO:0000313" key="1">
    <source>
        <dbReference type="EMBL" id="KAJ4165751.1"/>
    </source>
</evidence>
<keyword evidence="2" id="KW-1185">Reference proteome</keyword>
<dbReference type="KEGG" id="amus:LMH87_007371"/>
<dbReference type="AlphaFoldDB" id="A0A9W8QPK0"/>
<evidence type="ECO:0000313" key="2">
    <source>
        <dbReference type="Proteomes" id="UP001144673"/>
    </source>
</evidence>
<name>A0A9W8QPK0_AKAMU</name>
<reference evidence="1" key="1">
    <citation type="journal article" date="2023" name="Access Microbiol">
        <title>De-novo genome assembly for Akanthomyces muscarius, a biocontrol agent of insect agricultural pests.</title>
        <authorList>
            <person name="Erdos Z."/>
            <person name="Studholme D.J."/>
            <person name="Raymond B."/>
            <person name="Sharma M."/>
        </authorList>
    </citation>
    <scope>NUCLEOTIDE SEQUENCE</scope>
    <source>
        <strain evidence="1">Ve6</strain>
    </source>
</reference>
<comment type="caution">
    <text evidence="1">The sequence shown here is derived from an EMBL/GenBank/DDBJ whole genome shotgun (WGS) entry which is preliminary data.</text>
</comment>
<dbReference type="Proteomes" id="UP001144673">
    <property type="component" value="Chromosome 1"/>
</dbReference>
<accession>A0A9W8QPK0</accession>
<dbReference type="EMBL" id="JAJHUN010000001">
    <property type="protein sequence ID" value="KAJ4165751.1"/>
    <property type="molecule type" value="Genomic_DNA"/>
</dbReference>